<dbReference type="SUPFAM" id="SSF51735">
    <property type="entry name" value="NAD(P)-binding Rossmann-fold domains"/>
    <property type="match status" value="1"/>
</dbReference>
<feature type="non-terminal residue" evidence="2">
    <location>
        <position position="1"/>
    </location>
</feature>
<feature type="domain" description="NmrA-like" evidence="1">
    <location>
        <begin position="3"/>
        <end position="192"/>
    </location>
</feature>
<dbReference type="PANTHER" id="PTHR43162:SF1">
    <property type="entry name" value="PRESTALK A DIFFERENTIATION PROTEIN A"/>
    <property type="match status" value="1"/>
</dbReference>
<dbReference type="Proteomes" id="UP000738349">
    <property type="component" value="Unassembled WGS sequence"/>
</dbReference>
<gene>
    <name evidence="2" type="ORF">EDB81DRAFT_599596</name>
</gene>
<comment type="caution">
    <text evidence="2">The sequence shown here is derived from an EMBL/GenBank/DDBJ whole genome shotgun (WGS) entry which is preliminary data.</text>
</comment>
<protein>
    <recommendedName>
        <fullName evidence="1">NmrA-like domain-containing protein</fullName>
    </recommendedName>
</protein>
<sequence length="253" mass="27911">GSVLFEGDFDNVPVIQAATVGVSGIFLNLWPTPEPDDQVRQAQTFINAAKAGSSSIVVSTAFLTAQPELWAGVAGLKPYYTGKAAVEDAVRQASLPSYTILRPSFLMHNYFMPDSQYHFPELFTEGILAHAYQKGRRMPHLDAADVGKFAAEALLSPDTFNGHELELGFQNLTPEEATDTLRRVSGRNIQVHARSDAEIASKGDHLPTLPFHILANEQDLTINGELLQKTYGITMMKFHDFLHTERGELLRSL</sequence>
<accession>A0A9P9FGB7</accession>
<name>A0A9P9FGB7_9HYPO</name>
<evidence type="ECO:0000313" key="3">
    <source>
        <dbReference type="Proteomes" id="UP000738349"/>
    </source>
</evidence>
<dbReference type="Gene3D" id="3.40.50.720">
    <property type="entry name" value="NAD(P)-binding Rossmann-like Domain"/>
    <property type="match status" value="1"/>
</dbReference>
<dbReference type="InterPro" id="IPR051604">
    <property type="entry name" value="Ergot_Alk_Oxidoreductase"/>
</dbReference>
<dbReference type="Pfam" id="PF05368">
    <property type="entry name" value="NmrA"/>
    <property type="match status" value="1"/>
</dbReference>
<organism evidence="2 3">
    <name type="scientific">Dactylonectria macrodidyma</name>
    <dbReference type="NCBI Taxonomy" id="307937"/>
    <lineage>
        <taxon>Eukaryota</taxon>
        <taxon>Fungi</taxon>
        <taxon>Dikarya</taxon>
        <taxon>Ascomycota</taxon>
        <taxon>Pezizomycotina</taxon>
        <taxon>Sordariomycetes</taxon>
        <taxon>Hypocreomycetidae</taxon>
        <taxon>Hypocreales</taxon>
        <taxon>Nectriaceae</taxon>
        <taxon>Dactylonectria</taxon>
    </lineage>
</organism>
<reference evidence="2" key="1">
    <citation type="journal article" date="2021" name="Nat. Commun.">
        <title>Genetic determinants of endophytism in the Arabidopsis root mycobiome.</title>
        <authorList>
            <person name="Mesny F."/>
            <person name="Miyauchi S."/>
            <person name="Thiergart T."/>
            <person name="Pickel B."/>
            <person name="Atanasova L."/>
            <person name="Karlsson M."/>
            <person name="Huettel B."/>
            <person name="Barry K.W."/>
            <person name="Haridas S."/>
            <person name="Chen C."/>
            <person name="Bauer D."/>
            <person name="Andreopoulos W."/>
            <person name="Pangilinan J."/>
            <person name="LaButti K."/>
            <person name="Riley R."/>
            <person name="Lipzen A."/>
            <person name="Clum A."/>
            <person name="Drula E."/>
            <person name="Henrissat B."/>
            <person name="Kohler A."/>
            <person name="Grigoriev I.V."/>
            <person name="Martin F.M."/>
            <person name="Hacquard S."/>
        </authorList>
    </citation>
    <scope>NUCLEOTIDE SEQUENCE</scope>
    <source>
        <strain evidence="2">MPI-CAGE-AT-0147</strain>
    </source>
</reference>
<dbReference type="AlphaFoldDB" id="A0A9P9FGB7"/>
<feature type="non-terminal residue" evidence="2">
    <location>
        <position position="253"/>
    </location>
</feature>
<dbReference type="PANTHER" id="PTHR43162">
    <property type="match status" value="1"/>
</dbReference>
<evidence type="ECO:0000313" key="2">
    <source>
        <dbReference type="EMBL" id="KAH7161511.1"/>
    </source>
</evidence>
<dbReference type="EMBL" id="JAGMUV010000004">
    <property type="protein sequence ID" value="KAH7161511.1"/>
    <property type="molecule type" value="Genomic_DNA"/>
</dbReference>
<dbReference type="InterPro" id="IPR008030">
    <property type="entry name" value="NmrA-like"/>
</dbReference>
<dbReference type="InterPro" id="IPR036291">
    <property type="entry name" value="NAD(P)-bd_dom_sf"/>
</dbReference>
<evidence type="ECO:0000259" key="1">
    <source>
        <dbReference type="Pfam" id="PF05368"/>
    </source>
</evidence>
<proteinExistence type="predicted"/>
<keyword evidence="3" id="KW-1185">Reference proteome</keyword>
<dbReference type="OrthoDB" id="419598at2759"/>